<evidence type="ECO:0000259" key="3">
    <source>
        <dbReference type="Pfam" id="PF14432"/>
    </source>
</evidence>
<reference evidence="5" key="1">
    <citation type="journal article" date="2016" name="Nature">
        <title>The genome of the seagrass Zostera marina reveals angiosperm adaptation to the sea.</title>
        <authorList>
            <person name="Olsen J.L."/>
            <person name="Rouze P."/>
            <person name="Verhelst B."/>
            <person name="Lin Y.-C."/>
            <person name="Bayer T."/>
            <person name="Collen J."/>
            <person name="Dattolo E."/>
            <person name="De Paoli E."/>
            <person name="Dittami S."/>
            <person name="Maumus F."/>
            <person name="Michel G."/>
            <person name="Kersting A."/>
            <person name="Lauritano C."/>
            <person name="Lohaus R."/>
            <person name="Toepel M."/>
            <person name="Tonon T."/>
            <person name="Vanneste K."/>
            <person name="Amirebrahimi M."/>
            <person name="Brakel J."/>
            <person name="Bostroem C."/>
            <person name="Chovatia M."/>
            <person name="Grimwood J."/>
            <person name="Jenkins J.W."/>
            <person name="Jueterbock A."/>
            <person name="Mraz A."/>
            <person name="Stam W.T."/>
            <person name="Tice H."/>
            <person name="Bornberg-Bauer E."/>
            <person name="Green P.J."/>
            <person name="Pearson G.A."/>
            <person name="Procaccini G."/>
            <person name="Duarte C.M."/>
            <person name="Schmutz J."/>
            <person name="Reusch T.B.H."/>
            <person name="Van de Peer Y."/>
        </authorList>
    </citation>
    <scope>NUCLEOTIDE SEQUENCE [LARGE SCALE GENOMIC DNA]</scope>
    <source>
        <strain evidence="5">cv. Finnish</strain>
    </source>
</reference>
<organism evidence="4 5">
    <name type="scientific">Zostera marina</name>
    <name type="common">Eelgrass</name>
    <dbReference type="NCBI Taxonomy" id="29655"/>
    <lineage>
        <taxon>Eukaryota</taxon>
        <taxon>Viridiplantae</taxon>
        <taxon>Streptophyta</taxon>
        <taxon>Embryophyta</taxon>
        <taxon>Tracheophyta</taxon>
        <taxon>Spermatophyta</taxon>
        <taxon>Magnoliopsida</taxon>
        <taxon>Liliopsida</taxon>
        <taxon>Zosteraceae</taxon>
        <taxon>Zostera</taxon>
    </lineage>
</organism>
<dbReference type="PANTHER" id="PTHR47926">
    <property type="entry name" value="PENTATRICOPEPTIDE REPEAT-CONTAINING PROTEIN"/>
    <property type="match status" value="1"/>
</dbReference>
<dbReference type="FunFam" id="1.25.40.10:FF:000436">
    <property type="entry name" value="Pentatricopeptide repeat-containing protein At5g39350 family"/>
    <property type="match status" value="1"/>
</dbReference>
<keyword evidence="1" id="KW-0677">Repeat</keyword>
<dbReference type="InterPro" id="IPR011990">
    <property type="entry name" value="TPR-like_helical_dom_sf"/>
</dbReference>
<dbReference type="OMA" id="VMSWTAV"/>
<dbReference type="NCBIfam" id="TIGR00756">
    <property type="entry name" value="PPR"/>
    <property type="match status" value="4"/>
</dbReference>
<feature type="repeat" description="PPR" evidence="2">
    <location>
        <begin position="320"/>
        <end position="355"/>
    </location>
</feature>
<proteinExistence type="predicted"/>
<keyword evidence="5" id="KW-1185">Reference proteome</keyword>
<dbReference type="InterPro" id="IPR002885">
    <property type="entry name" value="PPR_rpt"/>
</dbReference>
<dbReference type="GO" id="GO:0009793">
    <property type="term" value="P:embryo development ending in seed dormancy"/>
    <property type="evidence" value="ECO:0000318"/>
    <property type="project" value="GO_Central"/>
</dbReference>
<protein>
    <submittedName>
        <fullName evidence="4">Pentatricopeptide repeat-containing protein</fullName>
    </submittedName>
</protein>
<feature type="repeat" description="PPR" evidence="2">
    <location>
        <begin position="46"/>
        <end position="80"/>
    </location>
</feature>
<dbReference type="PANTHER" id="PTHR47926:SF522">
    <property type="entry name" value="TETRATRICOPEPTIDE REPEAT-LIKE SUPERFAMILY PROTEIN"/>
    <property type="match status" value="1"/>
</dbReference>
<name>A0A0K9PTL9_ZOSMR</name>
<dbReference type="Pfam" id="PF14432">
    <property type="entry name" value="DYW_deaminase"/>
    <property type="match status" value="1"/>
</dbReference>
<dbReference type="Pfam" id="PF20431">
    <property type="entry name" value="E_motif"/>
    <property type="match status" value="1"/>
</dbReference>
<dbReference type="EMBL" id="LFYR01000636">
    <property type="protein sequence ID" value="KMZ72316.1"/>
    <property type="molecule type" value="Genomic_DNA"/>
</dbReference>
<sequence>MSVQFRQSPGIHGQLKDRLIQSVEMGHIRDAFSTLDMMTQNNIQPDLVSYCVLLKSCIRRRDISRGRLIHHRLLQSRVEPDSVFLNSLIALYSKCGDWELARDVFDEMGEKRDLVSWSSMISCYAHHNGKESEAVKKFLQMLELGFRPNQFCFAGVIQACYGGDLLSIGLSTFGFAIKTGFLNADLCVGCALIDMFAKTEDLVSARKVFDGMPERNIVVWTLMITRYAQQGVADKALELFSGMSTNGFRPDQFTLSSIISAVTELGSTHIGQQLHSQAIRLGLSSDVCVSCSLLDMYAKSASKGSMVDSRKIFDKMRDHNVMSWTAIITGYVQSGGQDNEAIDLFNKMIEGNVRPNQFTYSTILKACANLSDANIGDQIHGWVVKSGLSPVNCIGNSLVSMYSRAGKMEEARKAFDFLFDKNLISCNAIFDGYSKNSKMGDAFKLINDNLDVGLTSFTFSSLLSAAASIGSMSKGQQLHGRILKLGFQSDIGVCNALVSMYSRCGDIDDAWLVFKEIANMNVISWTSMIAALAKHGQARHALELFDEMLCSDCKPNEVTYISVLSACSHVGLVKEGWEHFYSMSRDHNIIPKIEHYACMVDLLGRSGFIKEAVEIIESMPFDPDDLIWRTLLGSCRIHGNMRLGEYAAEKILKLKPDDSAAHILLSNLYAAAGQWENAAEVRTNMKQRCVSKEAGLSWMEVANRVHKFFVADTKHAQARKIYAKLEELRIEIKKMGYVPDLNCVLHEVEEEQKEKYLFQHSEKIALAFGLISTSAPRPIRIFKNLRICGDCHNAIKLITKHTGRVVVLRDSNRFHCFTDGVCSCGDHW</sequence>
<dbReference type="GO" id="GO:0009451">
    <property type="term" value="P:RNA modification"/>
    <property type="evidence" value="ECO:0007669"/>
    <property type="project" value="InterPro"/>
</dbReference>
<accession>A0A0K9PTL9</accession>
<dbReference type="Proteomes" id="UP000036987">
    <property type="component" value="Unassembled WGS sequence"/>
</dbReference>
<dbReference type="InterPro" id="IPR046848">
    <property type="entry name" value="E_motif"/>
</dbReference>
<feature type="domain" description="DYW" evidence="3">
    <location>
        <begin position="736"/>
        <end position="828"/>
    </location>
</feature>
<evidence type="ECO:0000256" key="2">
    <source>
        <dbReference type="PROSITE-ProRule" id="PRU00708"/>
    </source>
</evidence>
<dbReference type="FunFam" id="1.25.40.10:FF:000798">
    <property type="entry name" value="Pentatricopeptide repeat-containing protein At3g49170, chloroplastic"/>
    <property type="match status" value="1"/>
</dbReference>
<evidence type="ECO:0000256" key="1">
    <source>
        <dbReference type="ARBA" id="ARBA00022737"/>
    </source>
</evidence>
<feature type="repeat" description="PPR" evidence="2">
    <location>
        <begin position="521"/>
        <end position="555"/>
    </location>
</feature>
<dbReference type="InterPro" id="IPR046960">
    <property type="entry name" value="PPR_At4g14850-like_plant"/>
</dbReference>
<evidence type="ECO:0000313" key="5">
    <source>
        <dbReference type="Proteomes" id="UP000036987"/>
    </source>
</evidence>
<feature type="repeat" description="PPR" evidence="2">
    <location>
        <begin position="81"/>
        <end position="111"/>
    </location>
</feature>
<evidence type="ECO:0000313" key="4">
    <source>
        <dbReference type="EMBL" id="KMZ72316.1"/>
    </source>
</evidence>
<dbReference type="AlphaFoldDB" id="A0A0K9PTL9"/>
<dbReference type="Pfam" id="PF01535">
    <property type="entry name" value="PPR"/>
    <property type="match status" value="6"/>
</dbReference>
<dbReference type="GO" id="GO:0003723">
    <property type="term" value="F:RNA binding"/>
    <property type="evidence" value="ECO:0007669"/>
    <property type="project" value="InterPro"/>
</dbReference>
<dbReference type="SUPFAM" id="SSF48452">
    <property type="entry name" value="TPR-like"/>
    <property type="match status" value="2"/>
</dbReference>
<feature type="repeat" description="PPR" evidence="2">
    <location>
        <begin position="490"/>
        <end position="520"/>
    </location>
</feature>
<feature type="repeat" description="PPR" evidence="2">
    <location>
        <begin position="113"/>
        <end position="148"/>
    </location>
</feature>
<feature type="repeat" description="PPR" evidence="2">
    <location>
        <begin position="216"/>
        <end position="250"/>
    </location>
</feature>
<dbReference type="FunFam" id="1.25.40.10:FF:000366">
    <property type="entry name" value="Pentatricopeptide (PPR) repeat-containing protein"/>
    <property type="match status" value="1"/>
</dbReference>
<dbReference type="OrthoDB" id="733157at2759"/>
<comment type="caution">
    <text evidence="4">The sequence shown here is derived from an EMBL/GenBank/DDBJ whole genome shotgun (WGS) entry which is preliminary data.</text>
</comment>
<dbReference type="Gene3D" id="1.25.40.10">
    <property type="entry name" value="Tetratricopeptide repeat domain"/>
    <property type="match status" value="6"/>
</dbReference>
<dbReference type="GO" id="GO:0008270">
    <property type="term" value="F:zinc ion binding"/>
    <property type="evidence" value="ECO:0007669"/>
    <property type="project" value="InterPro"/>
</dbReference>
<dbReference type="FunFam" id="1.25.40.10:FF:001086">
    <property type="entry name" value="Pentatricopeptide repeat-containing protein At4g33170"/>
    <property type="match status" value="1"/>
</dbReference>
<dbReference type="PROSITE" id="PS51375">
    <property type="entry name" value="PPR"/>
    <property type="match status" value="7"/>
</dbReference>
<gene>
    <name evidence="4" type="ORF">ZOSMA_166G00120</name>
</gene>
<dbReference type="Pfam" id="PF13041">
    <property type="entry name" value="PPR_2"/>
    <property type="match status" value="3"/>
</dbReference>
<dbReference type="InterPro" id="IPR032867">
    <property type="entry name" value="DYW_dom"/>
</dbReference>
<dbReference type="STRING" id="29655.A0A0K9PTL9"/>